<protein>
    <recommendedName>
        <fullName evidence="10">Enoyl reductase (ER) domain-containing protein</fullName>
    </recommendedName>
</protein>
<comment type="caution">
    <text evidence="8">The sequence shown here is derived from an EMBL/GenBank/DDBJ whole genome shotgun (WGS) entry which is preliminary data.</text>
</comment>
<name>A0A9W9EPS4_9EURO</name>
<keyword evidence="4" id="KW-0560">Oxidoreductase</keyword>
<dbReference type="SUPFAM" id="SSF50129">
    <property type="entry name" value="GroES-like"/>
    <property type="match status" value="1"/>
</dbReference>
<accession>A0A9W9EPS4</accession>
<dbReference type="InterPro" id="IPR013149">
    <property type="entry name" value="ADH-like_C"/>
</dbReference>
<keyword evidence="3 5" id="KW-0862">Zinc</keyword>
<evidence type="ECO:0000313" key="9">
    <source>
        <dbReference type="Proteomes" id="UP001149074"/>
    </source>
</evidence>
<dbReference type="InterPro" id="IPR013154">
    <property type="entry name" value="ADH-like_N"/>
</dbReference>
<evidence type="ECO:0000313" key="8">
    <source>
        <dbReference type="EMBL" id="KAJ5085669.1"/>
    </source>
</evidence>
<dbReference type="PROSITE" id="PS00059">
    <property type="entry name" value="ADH_ZINC"/>
    <property type="match status" value="1"/>
</dbReference>
<dbReference type="InterPro" id="IPR002328">
    <property type="entry name" value="ADH_Zn_CS"/>
</dbReference>
<dbReference type="GO" id="GO:0008270">
    <property type="term" value="F:zinc ion binding"/>
    <property type="evidence" value="ECO:0007669"/>
    <property type="project" value="InterPro"/>
</dbReference>
<organism evidence="8 9">
    <name type="scientific">Penicillium argentinense</name>
    <dbReference type="NCBI Taxonomy" id="1131581"/>
    <lineage>
        <taxon>Eukaryota</taxon>
        <taxon>Fungi</taxon>
        <taxon>Dikarya</taxon>
        <taxon>Ascomycota</taxon>
        <taxon>Pezizomycotina</taxon>
        <taxon>Eurotiomycetes</taxon>
        <taxon>Eurotiomycetidae</taxon>
        <taxon>Eurotiales</taxon>
        <taxon>Aspergillaceae</taxon>
        <taxon>Penicillium</taxon>
    </lineage>
</organism>
<evidence type="ECO:0000256" key="2">
    <source>
        <dbReference type="ARBA" id="ARBA00022723"/>
    </source>
</evidence>
<feature type="domain" description="Alcohol dehydrogenase-like N-terminal" evidence="7">
    <location>
        <begin position="31"/>
        <end position="132"/>
    </location>
</feature>
<dbReference type="PANTHER" id="PTHR42813:SF2">
    <property type="entry name" value="DEHYDROGENASE, ZINC-CONTAINING, PUTATIVE (AFU_ORTHOLOGUE AFUA_2G02810)-RELATED"/>
    <property type="match status" value="1"/>
</dbReference>
<dbReference type="SUPFAM" id="SSF51735">
    <property type="entry name" value="NAD(P)-binding Rossmann-fold domains"/>
    <property type="match status" value="1"/>
</dbReference>
<dbReference type="Gene3D" id="3.40.50.720">
    <property type="entry name" value="NAD(P)-binding Rossmann-like Domain"/>
    <property type="match status" value="1"/>
</dbReference>
<evidence type="ECO:0000256" key="3">
    <source>
        <dbReference type="ARBA" id="ARBA00022833"/>
    </source>
</evidence>
<dbReference type="RefSeq" id="XP_056470347.1">
    <property type="nucleotide sequence ID" value="XM_056622931.1"/>
</dbReference>
<dbReference type="InterPro" id="IPR036291">
    <property type="entry name" value="NAD(P)-bd_dom_sf"/>
</dbReference>
<dbReference type="GeneID" id="81361910"/>
<dbReference type="EMBL" id="JAPQKI010000010">
    <property type="protein sequence ID" value="KAJ5085669.1"/>
    <property type="molecule type" value="Genomic_DNA"/>
</dbReference>
<dbReference type="Proteomes" id="UP001149074">
    <property type="component" value="Unassembled WGS sequence"/>
</dbReference>
<dbReference type="Pfam" id="PF00107">
    <property type="entry name" value="ADH_zinc_N"/>
    <property type="match status" value="1"/>
</dbReference>
<comment type="similarity">
    <text evidence="5">Belongs to the zinc-containing alcohol dehydrogenase family.</text>
</comment>
<evidence type="ECO:0000256" key="4">
    <source>
        <dbReference type="ARBA" id="ARBA00023002"/>
    </source>
</evidence>
<dbReference type="AlphaFoldDB" id="A0A9W9EPS4"/>
<reference evidence="8" key="2">
    <citation type="journal article" date="2023" name="IMA Fungus">
        <title>Comparative genomic study of the Penicillium genus elucidates a diverse pangenome and 15 lateral gene transfer events.</title>
        <authorList>
            <person name="Petersen C."/>
            <person name="Sorensen T."/>
            <person name="Nielsen M.R."/>
            <person name="Sondergaard T.E."/>
            <person name="Sorensen J.L."/>
            <person name="Fitzpatrick D.A."/>
            <person name="Frisvad J.C."/>
            <person name="Nielsen K.L."/>
        </authorList>
    </citation>
    <scope>NUCLEOTIDE SEQUENCE</scope>
    <source>
        <strain evidence="8">IBT 30761</strain>
    </source>
</reference>
<dbReference type="InterPro" id="IPR011032">
    <property type="entry name" value="GroES-like_sf"/>
</dbReference>
<dbReference type="OrthoDB" id="442947at2759"/>
<comment type="cofactor">
    <cofactor evidence="1 5">
        <name>Zn(2+)</name>
        <dbReference type="ChEBI" id="CHEBI:29105"/>
    </cofactor>
</comment>
<reference evidence="8" key="1">
    <citation type="submission" date="2022-11" db="EMBL/GenBank/DDBJ databases">
        <authorList>
            <person name="Petersen C."/>
        </authorList>
    </citation>
    <scope>NUCLEOTIDE SEQUENCE</scope>
    <source>
        <strain evidence="8">IBT 30761</strain>
    </source>
</reference>
<dbReference type="GO" id="GO:0016491">
    <property type="term" value="F:oxidoreductase activity"/>
    <property type="evidence" value="ECO:0007669"/>
    <property type="project" value="UniProtKB-KW"/>
</dbReference>
<dbReference type="PANTHER" id="PTHR42813">
    <property type="entry name" value="ZINC-TYPE ALCOHOL DEHYDROGENASE-LIKE"/>
    <property type="match status" value="1"/>
</dbReference>
<gene>
    <name evidence="8" type="ORF">N7532_010440</name>
</gene>
<dbReference type="Pfam" id="PF08240">
    <property type="entry name" value="ADH_N"/>
    <property type="match status" value="1"/>
</dbReference>
<feature type="domain" description="Alcohol dehydrogenase-like C-terminal" evidence="6">
    <location>
        <begin position="220"/>
        <end position="337"/>
    </location>
</feature>
<keyword evidence="2 5" id="KW-0479">Metal-binding</keyword>
<sequence>MSTIETMQVVVYEGPFNIVVKKKTKPVLVDDTDAILKVHIAGVCGSDLHMYRGHQKTITGHTMGHEFIGTIESVGSAITRFNVGQKVMSMFSPMCMRCWFCQHGHTNRCVNGPSYGSMALDGGQAEFVRVPFADSTLEFIPEEVHDEMMILMCDIFPTGYYGAMKAITKLLRNTQTAESIVGGTLHAPSALRPAFQTIPLDEVVVVCLSWMWTSWTVPILSAKVLGAGTVYAVDSADDRLEEARKMGALPLKLGTDYIPEIVRSATAGRGADAVVEIVGNQSAMRLAIDLVRPCGIVSSVGFHQGDLPYTAFEAYSKNLDINMGRAAARPVYGEALKVFAENQDKFADFITHRMPLADAPTAYEMFEKHQARKVTLTL</sequence>
<proteinExistence type="inferred from homology"/>
<evidence type="ECO:0008006" key="10">
    <source>
        <dbReference type="Google" id="ProtNLM"/>
    </source>
</evidence>
<evidence type="ECO:0000259" key="7">
    <source>
        <dbReference type="Pfam" id="PF08240"/>
    </source>
</evidence>
<keyword evidence="9" id="KW-1185">Reference proteome</keyword>
<evidence type="ECO:0000256" key="5">
    <source>
        <dbReference type="RuleBase" id="RU361277"/>
    </source>
</evidence>
<evidence type="ECO:0000259" key="6">
    <source>
        <dbReference type="Pfam" id="PF00107"/>
    </source>
</evidence>
<evidence type="ECO:0000256" key="1">
    <source>
        <dbReference type="ARBA" id="ARBA00001947"/>
    </source>
</evidence>
<dbReference type="Gene3D" id="3.90.180.10">
    <property type="entry name" value="Medium-chain alcohol dehydrogenases, catalytic domain"/>
    <property type="match status" value="2"/>
</dbReference>